<keyword evidence="2" id="KW-0597">Phosphoprotein</keyword>
<evidence type="ECO:0000256" key="1">
    <source>
        <dbReference type="ARBA" id="ARBA00023012"/>
    </source>
</evidence>
<feature type="modified residue" description="Phosphohistidine" evidence="2">
    <location>
        <position position="54"/>
    </location>
</feature>
<evidence type="ECO:0000259" key="4">
    <source>
        <dbReference type="PROSITE" id="PS50894"/>
    </source>
</evidence>
<organism evidence="5 6">
    <name type="scientific">Rhodopila globiformis</name>
    <name type="common">Rhodopseudomonas globiformis</name>
    <dbReference type="NCBI Taxonomy" id="1071"/>
    <lineage>
        <taxon>Bacteria</taxon>
        <taxon>Pseudomonadati</taxon>
        <taxon>Pseudomonadota</taxon>
        <taxon>Alphaproteobacteria</taxon>
        <taxon>Acetobacterales</taxon>
        <taxon>Acetobacteraceae</taxon>
        <taxon>Rhodopila</taxon>
    </lineage>
</organism>
<dbReference type="CDD" id="cd00088">
    <property type="entry name" value="HPT"/>
    <property type="match status" value="1"/>
</dbReference>
<dbReference type="PROSITE" id="PS50894">
    <property type="entry name" value="HPT"/>
    <property type="match status" value="1"/>
</dbReference>
<dbReference type="RefSeq" id="WP_193540155.1">
    <property type="nucleotide sequence ID" value="NZ_NHRY01000216.1"/>
</dbReference>
<name>A0A2S6N6E2_RHOGL</name>
<dbReference type="Gene3D" id="1.20.120.160">
    <property type="entry name" value="HPT domain"/>
    <property type="match status" value="1"/>
</dbReference>
<proteinExistence type="predicted"/>
<protein>
    <recommendedName>
        <fullName evidence="4">HPt domain-containing protein</fullName>
    </recommendedName>
</protein>
<feature type="region of interest" description="Disordered" evidence="3">
    <location>
        <begin position="131"/>
        <end position="151"/>
    </location>
</feature>
<dbReference type="SMART" id="SM00073">
    <property type="entry name" value="HPT"/>
    <property type="match status" value="1"/>
</dbReference>
<dbReference type="GO" id="GO:0000160">
    <property type="term" value="P:phosphorelay signal transduction system"/>
    <property type="evidence" value="ECO:0007669"/>
    <property type="project" value="UniProtKB-KW"/>
</dbReference>
<dbReference type="SUPFAM" id="SSF47226">
    <property type="entry name" value="Histidine-containing phosphotransfer domain, HPT domain"/>
    <property type="match status" value="1"/>
</dbReference>
<dbReference type="GO" id="GO:0004672">
    <property type="term" value="F:protein kinase activity"/>
    <property type="evidence" value="ECO:0007669"/>
    <property type="project" value="UniProtKB-ARBA"/>
</dbReference>
<feature type="non-terminal residue" evidence="5">
    <location>
        <position position="151"/>
    </location>
</feature>
<dbReference type="InterPro" id="IPR008207">
    <property type="entry name" value="Sig_transdc_His_kin_Hpt_dom"/>
</dbReference>
<evidence type="ECO:0000256" key="3">
    <source>
        <dbReference type="SAM" id="MobiDB-lite"/>
    </source>
</evidence>
<reference evidence="5 6" key="1">
    <citation type="journal article" date="2018" name="Arch. Microbiol.">
        <title>New insights into the metabolic potential of the phototrophic purple bacterium Rhodopila globiformis DSM 161(T) from its draft genome sequence and evidence for a vanadium-dependent nitrogenase.</title>
        <authorList>
            <person name="Imhoff J.F."/>
            <person name="Rahn T."/>
            <person name="Kunzel S."/>
            <person name="Neulinger S.C."/>
        </authorList>
    </citation>
    <scope>NUCLEOTIDE SEQUENCE [LARGE SCALE GENOMIC DNA]</scope>
    <source>
        <strain evidence="5 6">DSM 161</strain>
    </source>
</reference>
<dbReference type="Proteomes" id="UP000239724">
    <property type="component" value="Unassembled WGS sequence"/>
</dbReference>
<evidence type="ECO:0000313" key="5">
    <source>
        <dbReference type="EMBL" id="PPQ30181.1"/>
    </source>
</evidence>
<dbReference type="InterPro" id="IPR051315">
    <property type="entry name" value="Bact_Chemotaxis_CheA"/>
</dbReference>
<dbReference type="EMBL" id="NHRY01000216">
    <property type="protein sequence ID" value="PPQ30181.1"/>
    <property type="molecule type" value="Genomic_DNA"/>
</dbReference>
<dbReference type="PANTHER" id="PTHR43395">
    <property type="entry name" value="SENSOR HISTIDINE KINASE CHEA"/>
    <property type="match status" value="1"/>
</dbReference>
<gene>
    <name evidence="5" type="ORF">CCS01_20020</name>
</gene>
<dbReference type="PANTHER" id="PTHR43395:SF10">
    <property type="entry name" value="CHEMOTAXIS PROTEIN CHEA"/>
    <property type="match status" value="1"/>
</dbReference>
<keyword evidence="6" id="KW-1185">Reference proteome</keyword>
<dbReference type="InterPro" id="IPR036641">
    <property type="entry name" value="HPT_dom_sf"/>
</dbReference>
<evidence type="ECO:0000256" key="2">
    <source>
        <dbReference type="PROSITE-ProRule" id="PRU00110"/>
    </source>
</evidence>
<accession>A0A2S6N6E2</accession>
<dbReference type="Pfam" id="PF01627">
    <property type="entry name" value="Hpt"/>
    <property type="match status" value="1"/>
</dbReference>
<dbReference type="AlphaFoldDB" id="A0A2S6N6E2"/>
<comment type="caution">
    <text evidence="5">The sequence shown here is derived from an EMBL/GenBank/DDBJ whole genome shotgun (WGS) entry which is preliminary data.</text>
</comment>
<sequence length="151" mass="16159">MTEETAGFDGLETFRQTYFEECAELLDATYGYLAALESGDADAETVHGLFRAVHSIKGGGGAFGLKRLVGFAHGLETLMDIVRDDRLALGPETLRLLLRAADMLADLVNGARTGQDLPVGAEDRLLRELAAAGDVQAEPAAPRETPRETPT</sequence>
<feature type="domain" description="HPt" evidence="4">
    <location>
        <begin position="7"/>
        <end position="111"/>
    </location>
</feature>
<evidence type="ECO:0000313" key="6">
    <source>
        <dbReference type="Proteomes" id="UP000239724"/>
    </source>
</evidence>
<keyword evidence="1" id="KW-0902">Two-component regulatory system</keyword>